<evidence type="ECO:0000259" key="1">
    <source>
        <dbReference type="Pfam" id="PF09851"/>
    </source>
</evidence>
<dbReference type="Proteomes" id="UP000285310">
    <property type="component" value="Unassembled WGS sequence"/>
</dbReference>
<feature type="domain" description="SHOCT" evidence="1">
    <location>
        <begin position="214"/>
        <end position="241"/>
    </location>
</feature>
<keyword evidence="3" id="KW-1185">Reference proteome</keyword>
<dbReference type="OrthoDB" id="1778949at2"/>
<proteinExistence type="predicted"/>
<comment type="caution">
    <text evidence="2">The sequence shown here is derived from an EMBL/GenBank/DDBJ whole genome shotgun (WGS) entry which is preliminary data.</text>
</comment>
<dbReference type="InParanoid" id="A0A423PKF6"/>
<evidence type="ECO:0000313" key="3">
    <source>
        <dbReference type="Proteomes" id="UP000285310"/>
    </source>
</evidence>
<protein>
    <recommendedName>
        <fullName evidence="1">SHOCT domain-containing protein</fullName>
    </recommendedName>
</protein>
<dbReference type="InterPro" id="IPR018649">
    <property type="entry name" value="SHOCT"/>
</dbReference>
<dbReference type="RefSeq" id="WP_123658810.1">
    <property type="nucleotide sequence ID" value="NZ_AYKG01000038.1"/>
</dbReference>
<name>A0A423PKF6_9GAMM</name>
<dbReference type="EMBL" id="AYKG01000038">
    <property type="protein sequence ID" value="ROO26084.1"/>
    <property type="molecule type" value="Genomic_DNA"/>
</dbReference>
<accession>A0A423PKF6</accession>
<reference evidence="2 3" key="1">
    <citation type="submission" date="2013-10" db="EMBL/GenBank/DDBJ databases">
        <title>Salinisphaera japonica YTM-1 Genome Sequencing.</title>
        <authorList>
            <person name="Lai Q."/>
            <person name="Li C."/>
            <person name="Shao Z."/>
        </authorList>
    </citation>
    <scope>NUCLEOTIDE SEQUENCE [LARGE SCALE GENOMIC DNA]</scope>
    <source>
        <strain evidence="2 3">YTM-1</strain>
    </source>
</reference>
<dbReference type="Pfam" id="PF09851">
    <property type="entry name" value="SHOCT"/>
    <property type="match status" value="1"/>
</dbReference>
<dbReference type="AlphaFoldDB" id="A0A423PKF6"/>
<organism evidence="2 3">
    <name type="scientific">Salinisphaera japonica YTM-1</name>
    <dbReference type="NCBI Taxonomy" id="1209778"/>
    <lineage>
        <taxon>Bacteria</taxon>
        <taxon>Pseudomonadati</taxon>
        <taxon>Pseudomonadota</taxon>
        <taxon>Gammaproteobacteria</taxon>
        <taxon>Salinisphaerales</taxon>
        <taxon>Salinisphaeraceae</taxon>
        <taxon>Salinisphaera</taxon>
    </lineage>
</organism>
<evidence type="ECO:0000313" key="2">
    <source>
        <dbReference type="EMBL" id="ROO26084.1"/>
    </source>
</evidence>
<gene>
    <name evidence="2" type="ORF">SAJA_11670</name>
</gene>
<sequence>MDRSDNEARERLVDELADTHEFSRAAIAHLAEAITAGAGDMAMFDHPEFGGPGQWMRGGLILTSRPEDTILTHRIEALCNALSEQARASTSDRAPADSWSDVTDIMAPPDTAAMDAWWPAELGTPEATGSGDNLSYAYFRAAGRLAIRERGRLTLYDTGGADIIGIAQSQTDATSETVFTTPEGRLPLAELAPVDAAPAPAAEGPPADHDTILDTLERLGTLHAQGVLTDAEFMAKKQELLARL</sequence>